<proteinExistence type="predicted"/>
<sequence length="137" mass="13831">MVQWRPLSSGASPVPQPAAAPSVWAVAGVSALVLVTALNYLNGQGDPTVDLLVLAGLAAVLSTGARLVAAPGTALVCWLILNGFATPPMGELTWAAGYDLGRFGCLLVAAVTGTAIGRLAAARAAYRSLRPYDSNGA</sequence>
<dbReference type="RefSeq" id="WP_031142656.1">
    <property type="nucleotide sequence ID" value="NZ_BNEE01000003.1"/>
</dbReference>
<dbReference type="Proteomes" id="UP000600026">
    <property type="component" value="Unassembled WGS sequence"/>
</dbReference>
<name>A0A919LD96_9ACTN</name>
<evidence type="ECO:0000313" key="3">
    <source>
        <dbReference type="Proteomes" id="UP000600026"/>
    </source>
</evidence>
<feature type="transmembrane region" description="Helical" evidence="1">
    <location>
        <begin position="53"/>
        <end position="81"/>
    </location>
</feature>
<comment type="caution">
    <text evidence="2">The sequence shown here is derived from an EMBL/GenBank/DDBJ whole genome shotgun (WGS) entry which is preliminary data.</text>
</comment>
<feature type="transmembrane region" description="Helical" evidence="1">
    <location>
        <begin position="101"/>
        <end position="121"/>
    </location>
</feature>
<reference evidence="2" key="1">
    <citation type="submission" date="2020-09" db="EMBL/GenBank/DDBJ databases">
        <title>Whole genome shotgun sequence of Streptomyces xanthophaeus NBRC 12829.</title>
        <authorList>
            <person name="Komaki H."/>
            <person name="Tamura T."/>
        </authorList>
    </citation>
    <scope>NUCLEOTIDE SEQUENCE</scope>
    <source>
        <strain evidence="2">NBRC 12829</strain>
    </source>
</reference>
<organism evidence="2 3">
    <name type="scientific">Streptomyces xanthophaeus</name>
    <dbReference type="NCBI Taxonomy" id="67385"/>
    <lineage>
        <taxon>Bacteria</taxon>
        <taxon>Bacillati</taxon>
        <taxon>Actinomycetota</taxon>
        <taxon>Actinomycetes</taxon>
        <taxon>Kitasatosporales</taxon>
        <taxon>Streptomycetaceae</taxon>
        <taxon>Streptomyces</taxon>
    </lineage>
</organism>
<keyword evidence="1" id="KW-0472">Membrane</keyword>
<dbReference type="AlphaFoldDB" id="A0A919LD96"/>
<protein>
    <recommendedName>
        <fullName evidence="4">Integral membrane protein</fullName>
    </recommendedName>
</protein>
<evidence type="ECO:0000256" key="1">
    <source>
        <dbReference type="SAM" id="Phobius"/>
    </source>
</evidence>
<dbReference type="EMBL" id="BNEE01000003">
    <property type="protein sequence ID" value="GHI83117.1"/>
    <property type="molecule type" value="Genomic_DNA"/>
</dbReference>
<gene>
    <name evidence="2" type="ORF">Sxan_04810</name>
</gene>
<keyword evidence="1" id="KW-1133">Transmembrane helix</keyword>
<dbReference type="OrthoDB" id="4236046at2"/>
<keyword evidence="1" id="KW-0812">Transmembrane</keyword>
<feature type="transmembrane region" description="Helical" evidence="1">
    <location>
        <begin position="20"/>
        <end position="41"/>
    </location>
</feature>
<keyword evidence="3" id="KW-1185">Reference proteome</keyword>
<evidence type="ECO:0008006" key="4">
    <source>
        <dbReference type="Google" id="ProtNLM"/>
    </source>
</evidence>
<evidence type="ECO:0000313" key="2">
    <source>
        <dbReference type="EMBL" id="GHI83117.1"/>
    </source>
</evidence>
<accession>A0A919LD96</accession>